<evidence type="ECO:0000256" key="1">
    <source>
        <dbReference type="ARBA" id="ARBA00007228"/>
    </source>
</evidence>
<dbReference type="Gene3D" id="3.40.1280.10">
    <property type="match status" value="1"/>
</dbReference>
<dbReference type="Proteomes" id="UP001232992">
    <property type="component" value="Unassembled WGS sequence"/>
</dbReference>
<feature type="domain" description="tRNA/rRNA methyltransferase SpoU type" evidence="5">
    <location>
        <begin position="25"/>
        <end position="160"/>
    </location>
</feature>
<proteinExistence type="inferred from homology"/>
<dbReference type="InterPro" id="IPR004384">
    <property type="entry name" value="RNA_MeTrfase_TrmJ/LasT"/>
</dbReference>
<dbReference type="SUPFAM" id="SSF75217">
    <property type="entry name" value="alpha/beta knot"/>
    <property type="match status" value="1"/>
</dbReference>
<sequence>MERTAQKTNRKWPFKEARPGEVPAVIMFDPRDPFNVGSAVRAASCFGVSQVWVTGERCAQNIWTRNRIPREERMKGFSDVNIILDDRPLEHFTDVTPVAVELLPNSENLLVFEHPENAIYLFGPEDGSVPNSIRRLCHRRVFIPTRHCTNLGAAIYLLLYDRLMKRYLSGAETALPIGEVLAEPRGWPVHNPVFESR</sequence>
<evidence type="ECO:0000256" key="4">
    <source>
        <dbReference type="ARBA" id="ARBA00022691"/>
    </source>
</evidence>
<reference evidence="6 7" key="1">
    <citation type="submission" date="2023-01" db="EMBL/GenBank/DDBJ databases">
        <title>Novel diversity within Roseofilum (Cyanobacteria; Desertifilaceae) from marine benthic mats with descriptions of four novel species.</title>
        <authorList>
            <person name="Wang Y."/>
            <person name="Berthold D.E."/>
            <person name="Hu J."/>
            <person name="Lefler F.W."/>
            <person name="Laughinghouse H.D. IV."/>
        </authorList>
    </citation>
    <scope>NUCLEOTIDE SEQUENCE [LARGE SCALE GENOMIC DNA]</scope>
    <source>
        <strain evidence="6 7">BLCC-M143</strain>
    </source>
</reference>
<accession>A0ABT7BYK3</accession>
<comment type="similarity">
    <text evidence="1">Belongs to the class IV-like SAM-binding methyltransferase superfamily. RNA methyltransferase TrmH family.</text>
</comment>
<dbReference type="InterPro" id="IPR001537">
    <property type="entry name" value="SpoU_MeTrfase"/>
</dbReference>
<keyword evidence="2 6" id="KW-0489">Methyltransferase</keyword>
<keyword evidence="3" id="KW-0808">Transferase</keyword>
<dbReference type="RefSeq" id="WP_283758185.1">
    <property type="nucleotide sequence ID" value="NZ_JAQOSQ010000008.1"/>
</dbReference>
<dbReference type="InterPro" id="IPR029026">
    <property type="entry name" value="tRNA_m1G_MTases_N"/>
</dbReference>
<dbReference type="Pfam" id="PF00588">
    <property type="entry name" value="SpoU_methylase"/>
    <property type="match status" value="1"/>
</dbReference>
<dbReference type="EMBL" id="JAQOSQ010000008">
    <property type="protein sequence ID" value="MDJ1183531.1"/>
    <property type="molecule type" value="Genomic_DNA"/>
</dbReference>
<evidence type="ECO:0000256" key="2">
    <source>
        <dbReference type="ARBA" id="ARBA00022603"/>
    </source>
</evidence>
<dbReference type="PANTHER" id="PTHR42786">
    <property type="entry name" value="TRNA/RRNA METHYLTRANSFERASE"/>
    <property type="match status" value="1"/>
</dbReference>
<keyword evidence="7" id="KW-1185">Reference proteome</keyword>
<protein>
    <submittedName>
        <fullName evidence="6">TrmH family RNA methyltransferase</fullName>
    </submittedName>
</protein>
<dbReference type="InterPro" id="IPR029028">
    <property type="entry name" value="Alpha/beta_knot_MTases"/>
</dbReference>
<dbReference type="PANTHER" id="PTHR42786:SF6">
    <property type="entry name" value="TRNA_RRNA METHYLTRANSFERASE SPOU TYPE DOMAIN-CONTAINING PROTEIN"/>
    <property type="match status" value="1"/>
</dbReference>
<keyword evidence="4" id="KW-0949">S-adenosyl-L-methionine</keyword>
<evidence type="ECO:0000256" key="3">
    <source>
        <dbReference type="ARBA" id="ARBA00022679"/>
    </source>
</evidence>
<evidence type="ECO:0000259" key="5">
    <source>
        <dbReference type="Pfam" id="PF00588"/>
    </source>
</evidence>
<dbReference type="GO" id="GO:0008168">
    <property type="term" value="F:methyltransferase activity"/>
    <property type="evidence" value="ECO:0007669"/>
    <property type="project" value="UniProtKB-KW"/>
</dbReference>
<evidence type="ECO:0000313" key="7">
    <source>
        <dbReference type="Proteomes" id="UP001232992"/>
    </source>
</evidence>
<gene>
    <name evidence="6" type="ORF">PMH09_10005</name>
</gene>
<evidence type="ECO:0000313" key="6">
    <source>
        <dbReference type="EMBL" id="MDJ1183531.1"/>
    </source>
</evidence>
<comment type="caution">
    <text evidence="6">The sequence shown here is derived from an EMBL/GenBank/DDBJ whole genome shotgun (WGS) entry which is preliminary data.</text>
</comment>
<dbReference type="GO" id="GO:0032259">
    <property type="term" value="P:methylation"/>
    <property type="evidence" value="ECO:0007669"/>
    <property type="project" value="UniProtKB-KW"/>
</dbReference>
<name>A0ABT7BYK3_9CYAN</name>
<organism evidence="6 7">
    <name type="scientific">Roseofilum casamattae BLCC-M143</name>
    <dbReference type="NCBI Taxonomy" id="3022442"/>
    <lineage>
        <taxon>Bacteria</taxon>
        <taxon>Bacillati</taxon>
        <taxon>Cyanobacteriota</taxon>
        <taxon>Cyanophyceae</taxon>
        <taxon>Desertifilales</taxon>
        <taxon>Desertifilaceae</taxon>
        <taxon>Roseofilum</taxon>
        <taxon>Roseofilum casamattae</taxon>
    </lineage>
</organism>